<evidence type="ECO:0000259" key="10">
    <source>
        <dbReference type="PROSITE" id="PS50253"/>
    </source>
</evidence>
<name>A0ABQ4R7N2_9HYPH</name>
<evidence type="ECO:0000256" key="7">
    <source>
        <dbReference type="RuleBase" id="RU003376"/>
    </source>
</evidence>
<reference evidence="11" key="2">
    <citation type="submission" date="2021-08" db="EMBL/GenBank/DDBJ databases">
        <authorList>
            <person name="Tani A."/>
            <person name="Ola A."/>
            <person name="Ogura Y."/>
            <person name="Katsura K."/>
            <person name="Hayashi T."/>
        </authorList>
    </citation>
    <scope>NUCLEOTIDE SEQUENCE</scope>
    <source>
        <strain evidence="11">KCTC 52305</strain>
    </source>
</reference>
<dbReference type="InterPro" id="IPR000298">
    <property type="entry name" value="Cyt_c_oxidase-like_su3"/>
</dbReference>
<dbReference type="InterPro" id="IPR035973">
    <property type="entry name" value="Cyt_c_oxidase_su3-like_sf"/>
</dbReference>
<feature type="transmembrane region" description="Helical" evidence="9">
    <location>
        <begin position="56"/>
        <end position="78"/>
    </location>
</feature>
<evidence type="ECO:0000256" key="2">
    <source>
        <dbReference type="ARBA" id="ARBA00010581"/>
    </source>
</evidence>
<dbReference type="Proteomes" id="UP001055167">
    <property type="component" value="Unassembled WGS sequence"/>
</dbReference>
<keyword evidence="12" id="KW-1185">Reference proteome</keyword>
<protein>
    <recommendedName>
        <fullName evidence="10">Heme-copper oxidase subunit III family profile domain-containing protein</fullName>
    </recommendedName>
</protein>
<feature type="transmembrane region" description="Helical" evidence="9">
    <location>
        <begin position="179"/>
        <end position="205"/>
    </location>
</feature>
<comment type="similarity">
    <text evidence="2 7">Belongs to the cytochrome c oxidase subunit 3 family.</text>
</comment>
<keyword evidence="6 9" id="KW-0472">Membrane</keyword>
<evidence type="ECO:0000256" key="8">
    <source>
        <dbReference type="SAM" id="MobiDB-lite"/>
    </source>
</evidence>
<gene>
    <name evidence="11" type="ORF">OPKNFCMD_6505</name>
</gene>
<evidence type="ECO:0000256" key="6">
    <source>
        <dbReference type="ARBA" id="ARBA00023136"/>
    </source>
</evidence>
<evidence type="ECO:0000313" key="11">
    <source>
        <dbReference type="EMBL" id="GJD53727.1"/>
    </source>
</evidence>
<organism evidence="11 12">
    <name type="scientific">Methylobacterium crusticola</name>
    <dbReference type="NCBI Taxonomy" id="1697972"/>
    <lineage>
        <taxon>Bacteria</taxon>
        <taxon>Pseudomonadati</taxon>
        <taxon>Pseudomonadota</taxon>
        <taxon>Alphaproteobacteria</taxon>
        <taxon>Hyphomicrobiales</taxon>
        <taxon>Methylobacteriaceae</taxon>
        <taxon>Methylobacterium</taxon>
    </lineage>
</organism>
<dbReference type="InterPro" id="IPR013833">
    <property type="entry name" value="Cyt_c_oxidase_su3_a-hlx"/>
</dbReference>
<evidence type="ECO:0000256" key="5">
    <source>
        <dbReference type="ARBA" id="ARBA00022989"/>
    </source>
</evidence>
<evidence type="ECO:0000313" key="12">
    <source>
        <dbReference type="Proteomes" id="UP001055167"/>
    </source>
</evidence>
<accession>A0ABQ4R7N2</accession>
<dbReference type="Gene3D" id="1.20.120.80">
    <property type="entry name" value="Cytochrome c oxidase, subunit III, four-helix bundle"/>
    <property type="match status" value="1"/>
</dbReference>
<dbReference type="EMBL" id="BPQH01000035">
    <property type="protein sequence ID" value="GJD53727.1"/>
    <property type="molecule type" value="Genomic_DNA"/>
</dbReference>
<evidence type="ECO:0000256" key="1">
    <source>
        <dbReference type="ARBA" id="ARBA00004651"/>
    </source>
</evidence>
<keyword evidence="3" id="KW-1003">Cell membrane</keyword>
<dbReference type="InterPro" id="IPR024791">
    <property type="entry name" value="Cyt_c/ubiquinol_Oxase_su3"/>
</dbReference>
<comment type="caution">
    <text evidence="11">The sequence shown here is derived from an EMBL/GenBank/DDBJ whole genome shotgun (WGS) entry which is preliminary data.</text>
</comment>
<proteinExistence type="inferred from homology"/>
<dbReference type="SUPFAM" id="SSF81452">
    <property type="entry name" value="Cytochrome c oxidase subunit III-like"/>
    <property type="match status" value="1"/>
</dbReference>
<keyword evidence="5 9" id="KW-1133">Transmembrane helix</keyword>
<dbReference type="RefSeq" id="WP_128563590.1">
    <property type="nucleotide sequence ID" value="NZ_BPQH01000035.1"/>
</dbReference>
<sequence length="255" mass="28677">MTHPARPDATLGAAAPRGRVERPAGSAAARPTRWRRLSDDWSADRQAFAGASWRKAMMWIFLLSDTFVFGCFLIGYMTVRMSTTVPWPNPSEVFALEIGGTTLPLILIAIMTFVLISSSGTMAMAVNFGYRRDRRTTALLMVATAILGATFVGMQAFEWTKLIHEGVRPWGNPWGADQFGSTFFMITGFHGTHVTVGVIVLLIVARKVWRGDFDSGRRGFFTSQRGRYENVEIAGLYWHFVDLVWVFIFALFYLW</sequence>
<feature type="domain" description="Heme-copper oxidase subunit III family profile" evidence="10">
    <location>
        <begin position="58"/>
        <end position="255"/>
    </location>
</feature>
<feature type="transmembrane region" description="Helical" evidence="9">
    <location>
        <begin position="98"/>
        <end position="126"/>
    </location>
</feature>
<keyword evidence="4 7" id="KW-0812">Transmembrane</keyword>
<dbReference type="PANTHER" id="PTHR11403">
    <property type="entry name" value="CYTOCHROME C OXIDASE SUBUNIT III"/>
    <property type="match status" value="1"/>
</dbReference>
<feature type="transmembrane region" description="Helical" evidence="9">
    <location>
        <begin position="235"/>
        <end position="254"/>
    </location>
</feature>
<dbReference type="PANTHER" id="PTHR11403:SF2">
    <property type="entry name" value="CYTOCHROME BO(3) UBIQUINOL OXIDASE SUBUNIT 3"/>
    <property type="match status" value="1"/>
</dbReference>
<evidence type="ECO:0000256" key="4">
    <source>
        <dbReference type="ARBA" id="ARBA00022692"/>
    </source>
</evidence>
<evidence type="ECO:0000256" key="9">
    <source>
        <dbReference type="SAM" id="Phobius"/>
    </source>
</evidence>
<feature type="region of interest" description="Disordered" evidence="8">
    <location>
        <begin position="1"/>
        <end position="29"/>
    </location>
</feature>
<reference evidence="11" key="1">
    <citation type="journal article" date="2021" name="Front. Microbiol.">
        <title>Comprehensive Comparative Genomics and Phenotyping of Methylobacterium Species.</title>
        <authorList>
            <person name="Alessa O."/>
            <person name="Ogura Y."/>
            <person name="Fujitani Y."/>
            <person name="Takami H."/>
            <person name="Hayashi T."/>
            <person name="Sahin N."/>
            <person name="Tani A."/>
        </authorList>
    </citation>
    <scope>NUCLEOTIDE SEQUENCE</scope>
    <source>
        <strain evidence="11">KCTC 52305</strain>
    </source>
</reference>
<dbReference type="CDD" id="cd02864">
    <property type="entry name" value="Heme_Cu_Oxidase_III_1"/>
    <property type="match status" value="1"/>
</dbReference>
<comment type="subcellular location">
    <subcellularLocation>
        <location evidence="1 7">Cell membrane</location>
        <topology evidence="1 7">Multi-pass membrane protein</topology>
    </subcellularLocation>
</comment>
<evidence type="ECO:0000256" key="3">
    <source>
        <dbReference type="ARBA" id="ARBA00022475"/>
    </source>
</evidence>
<feature type="transmembrane region" description="Helical" evidence="9">
    <location>
        <begin position="138"/>
        <end position="159"/>
    </location>
</feature>
<dbReference type="PROSITE" id="PS50253">
    <property type="entry name" value="COX3"/>
    <property type="match status" value="1"/>
</dbReference>
<dbReference type="Pfam" id="PF00510">
    <property type="entry name" value="COX3"/>
    <property type="match status" value="1"/>
</dbReference>